<dbReference type="AlphaFoldDB" id="A0A4S3M7K4"/>
<dbReference type="Pfam" id="PF12973">
    <property type="entry name" value="Cupin_7"/>
    <property type="match status" value="1"/>
</dbReference>
<dbReference type="InterPro" id="IPR014710">
    <property type="entry name" value="RmlC-like_jellyroll"/>
</dbReference>
<dbReference type="InterPro" id="IPR025979">
    <property type="entry name" value="ChrR-like_cupin_dom"/>
</dbReference>
<dbReference type="InterPro" id="IPR012807">
    <property type="entry name" value="Anti-sigma_ChrR"/>
</dbReference>
<organism evidence="2 3">
    <name type="scientific">Thalassobius vesicularis</name>
    <dbReference type="NCBI Taxonomy" id="1294297"/>
    <lineage>
        <taxon>Bacteria</taxon>
        <taxon>Pseudomonadati</taxon>
        <taxon>Pseudomonadota</taxon>
        <taxon>Alphaproteobacteria</taxon>
        <taxon>Rhodobacterales</taxon>
        <taxon>Roseobacteraceae</taxon>
        <taxon>Thalassovita</taxon>
    </lineage>
</organism>
<gene>
    <name evidence="2" type="ORF">E7681_17310</name>
</gene>
<protein>
    <submittedName>
        <fullName evidence="2">Transcriptional regulator</fullName>
    </submittedName>
</protein>
<name>A0A4S3M7K4_9RHOB</name>
<dbReference type="OrthoDB" id="2988517at2"/>
<dbReference type="Proteomes" id="UP000306113">
    <property type="component" value="Unassembled WGS sequence"/>
</dbReference>
<evidence type="ECO:0000259" key="1">
    <source>
        <dbReference type="Pfam" id="PF12973"/>
    </source>
</evidence>
<accession>A0A4S3M7K4</accession>
<feature type="domain" description="ChrR-like cupin" evidence="1">
    <location>
        <begin position="105"/>
        <end position="192"/>
    </location>
</feature>
<dbReference type="InterPro" id="IPR041916">
    <property type="entry name" value="Anti_sigma_zinc_sf"/>
</dbReference>
<dbReference type="RefSeq" id="WP_136340518.1">
    <property type="nucleotide sequence ID" value="NZ_SSMD01000011.1"/>
</dbReference>
<dbReference type="NCBIfam" id="TIGR02451">
    <property type="entry name" value="anti_sig_ChrR"/>
    <property type="match status" value="1"/>
</dbReference>
<keyword evidence="3" id="KW-1185">Reference proteome</keyword>
<evidence type="ECO:0000313" key="2">
    <source>
        <dbReference type="EMBL" id="THD71563.1"/>
    </source>
</evidence>
<dbReference type="SUPFAM" id="SSF51182">
    <property type="entry name" value="RmlC-like cupins"/>
    <property type="match status" value="1"/>
</dbReference>
<reference evidence="2 3" key="1">
    <citation type="submission" date="2019-04" db="EMBL/GenBank/DDBJ databases">
        <title>Draft genome sequence of Youngimonas vesicularis.</title>
        <authorList>
            <person name="Hameed A."/>
        </authorList>
    </citation>
    <scope>NUCLEOTIDE SEQUENCE [LARGE SCALE GENOMIC DNA]</scope>
    <source>
        <strain evidence="2 3">CC-AMW-E</strain>
    </source>
</reference>
<dbReference type="Gene3D" id="1.10.10.1320">
    <property type="entry name" value="Anti-sigma factor, zinc-finger domain"/>
    <property type="match status" value="1"/>
</dbReference>
<dbReference type="EMBL" id="SSMD01000011">
    <property type="protein sequence ID" value="THD71563.1"/>
    <property type="molecule type" value="Genomic_DNA"/>
</dbReference>
<sequence>MTTGITHHIPQPLLVAYASGALPHPFALVVASHISLCDECRAQAVAHDHAGGAVLEELSGSDLSEGLKGDVLALLDAPRVQARPQGRVGPYPGPVMEALKGAPPRWKRMGLGTRQTILHDGPEGSVRLLYIPAGQAVPDHGHNGLELTLVLQGAFRDETGRFGPGDLEVADDALEHTPVAEPGEPCICLAATDASLRFSSFVPRLLQPLFRI</sequence>
<comment type="caution">
    <text evidence="2">The sequence shown here is derived from an EMBL/GenBank/DDBJ whole genome shotgun (WGS) entry which is preliminary data.</text>
</comment>
<proteinExistence type="predicted"/>
<dbReference type="Gene3D" id="2.60.120.10">
    <property type="entry name" value="Jelly Rolls"/>
    <property type="match status" value="1"/>
</dbReference>
<dbReference type="InterPro" id="IPR011051">
    <property type="entry name" value="RmlC_Cupin_sf"/>
</dbReference>
<evidence type="ECO:0000313" key="3">
    <source>
        <dbReference type="Proteomes" id="UP000306113"/>
    </source>
</evidence>
<dbReference type="CDD" id="cd20301">
    <property type="entry name" value="cupin_ChrR"/>
    <property type="match status" value="1"/>
</dbReference>